<accession>A0A1U9JSF8</accession>
<feature type="transmembrane region" description="Helical" evidence="1">
    <location>
        <begin position="256"/>
        <end position="278"/>
    </location>
</feature>
<evidence type="ECO:0000256" key="1">
    <source>
        <dbReference type="SAM" id="Phobius"/>
    </source>
</evidence>
<evidence type="ECO:0000313" key="3">
    <source>
        <dbReference type="Proteomes" id="UP000188912"/>
    </source>
</evidence>
<dbReference type="Proteomes" id="UP000188912">
    <property type="component" value="Chromosome"/>
</dbReference>
<keyword evidence="3" id="KW-1185">Reference proteome</keyword>
<keyword evidence="1" id="KW-0472">Membrane</keyword>
<feature type="transmembrane region" description="Helical" evidence="1">
    <location>
        <begin position="123"/>
        <end position="146"/>
    </location>
</feature>
<evidence type="ECO:0000313" key="2">
    <source>
        <dbReference type="EMBL" id="AQS40796.1"/>
    </source>
</evidence>
<proteinExistence type="predicted"/>
<feature type="transmembrane region" description="Helical" evidence="1">
    <location>
        <begin position="79"/>
        <end position="98"/>
    </location>
</feature>
<protein>
    <submittedName>
        <fullName evidence="2">Uncharacterized protein</fullName>
    </submittedName>
</protein>
<organism evidence="2 3">
    <name type="scientific">Candidatus Tokpelaia hoelldobleri</name>
    <dbReference type="NCBI Taxonomy" id="1902579"/>
    <lineage>
        <taxon>Bacteria</taxon>
        <taxon>Pseudomonadati</taxon>
        <taxon>Pseudomonadota</taxon>
        <taxon>Alphaproteobacteria</taxon>
        <taxon>Hyphomicrobiales</taxon>
        <taxon>Candidatus Tokpelaia</taxon>
    </lineage>
</organism>
<dbReference type="STRING" id="1902579.BHV28_00700"/>
<name>A0A1U9JSF8_9HYPH</name>
<feature type="transmembrane region" description="Helical" evidence="1">
    <location>
        <begin position="158"/>
        <end position="183"/>
    </location>
</feature>
<dbReference type="KEGG" id="thd:BHV28_00700"/>
<feature type="transmembrane region" description="Helical" evidence="1">
    <location>
        <begin position="341"/>
        <end position="361"/>
    </location>
</feature>
<feature type="transmembrane region" description="Helical" evidence="1">
    <location>
        <begin position="203"/>
        <end position="220"/>
    </location>
</feature>
<reference evidence="2 3" key="1">
    <citation type="journal article" date="2010" name="Science">
        <title>Genomic comparison of the ants Camponotus floridanus and Harpegnathos saltator.</title>
        <authorList>
            <person name="Bonasio R."/>
            <person name="Zhang G."/>
            <person name="Ye C."/>
            <person name="Mutti N.S."/>
            <person name="Fang X."/>
            <person name="Qin N."/>
            <person name="Donahue G."/>
            <person name="Yang P."/>
            <person name="Li Q."/>
            <person name="Li C."/>
            <person name="Zhang P."/>
            <person name="Huang Z."/>
            <person name="Berger S.L."/>
            <person name="Reinberg D."/>
            <person name="Wang J."/>
            <person name="Liebig J."/>
        </authorList>
    </citation>
    <scope>NUCLEOTIDE SEQUENCE [LARGE SCALE GENOMIC DNA]</scope>
    <source>
        <strain evidence="2 3">Hsal</strain>
    </source>
</reference>
<feature type="transmembrane region" description="Helical" evidence="1">
    <location>
        <begin position="373"/>
        <end position="390"/>
    </location>
</feature>
<reference evidence="2 3" key="2">
    <citation type="journal article" date="2016" name="Sci. Rep.">
        <title>The genome of Rhizobiales bacteria in predatory ants reveals urease gene functions but no genes for nitrogen fixation.</title>
        <authorList>
            <person name="Neuvonen M.M."/>
            <person name="Tamarit D."/>
            <person name="Naslund K."/>
            <person name="Liebig J."/>
            <person name="Feldhaar H."/>
            <person name="Moran N.A."/>
            <person name="Guy L."/>
            <person name="Andersson S.G."/>
        </authorList>
    </citation>
    <scope>NUCLEOTIDE SEQUENCE [LARGE SCALE GENOMIC DNA]</scope>
    <source>
        <strain evidence="2 3">Hsal</strain>
    </source>
</reference>
<dbReference type="EMBL" id="CP017315">
    <property type="protein sequence ID" value="AQS40796.1"/>
    <property type="molecule type" value="Genomic_DNA"/>
</dbReference>
<keyword evidence="1" id="KW-1133">Transmembrane helix</keyword>
<feature type="transmembrane region" description="Helical" evidence="1">
    <location>
        <begin position="308"/>
        <end position="335"/>
    </location>
</feature>
<gene>
    <name evidence="2" type="ORF">BHV28_00700</name>
</gene>
<dbReference type="AlphaFoldDB" id="A0A1U9JSF8"/>
<keyword evidence="1" id="KW-0812">Transmembrane</keyword>
<feature type="transmembrane region" description="Helical" evidence="1">
    <location>
        <begin position="410"/>
        <end position="429"/>
    </location>
</feature>
<feature type="transmembrane region" description="Helical" evidence="1">
    <location>
        <begin position="232"/>
        <end position="250"/>
    </location>
</feature>
<sequence length="439" mass="48978">MTDISFWKARVFQFSLVFIGGILLLQPVWAFVYLVTAGVLFDLVATVKGVFSIIITVYPKEVVTATLIAFVMALRSATWGSISLVFTIGTTAFLAAVMEAGTRVIAAFYPDTLIEAGFGRESFWLWLLAWLVAACVFYAALAFCGLNRRYHVDERENLHHAFWAVVIFALYCPIIYGLLYFRIMYGDELALLIARYGALPAKGGYIPFLMAGGTGFFLLAHLRANAIVSVRFLFGVVGAVCAIFCLLQMVDDLSLWRFYLIFYPMFALCSALLGWVLLRFLGVPGESPVFSTRIVATGQKKGRFYRSFGLWVFVVTVLVAPFAWHMLAIVLRAVLLGVPPLTYWGTGLGISYGKVGLFFAVPAGLYAAWKGRVDFTALFVCAFVALLPEMRFLPESYGVSLGWYYDYLGWPMLIYAGVCVAVWLVLVMTRNTAAKYFRF</sequence>